<evidence type="ECO:0000256" key="3">
    <source>
        <dbReference type="ARBA" id="ARBA00009714"/>
    </source>
</evidence>
<evidence type="ECO:0000256" key="5">
    <source>
        <dbReference type="ARBA" id="ARBA00022448"/>
    </source>
</evidence>
<comment type="catalytic activity">
    <reaction evidence="11">
        <text>a 1,2-diacyl-sn-glycero-3-phosphoethanolamine(in) = a 1,2-diacyl-sn-glycero-3-phosphoethanolamine(out)</text>
        <dbReference type="Rhea" id="RHEA:38895"/>
        <dbReference type="ChEBI" id="CHEBI:64612"/>
    </reaction>
</comment>
<dbReference type="InParanoid" id="A0A200QZ96"/>
<dbReference type="Pfam" id="PF13329">
    <property type="entry name" value="ATG2_CAD"/>
    <property type="match status" value="3"/>
</dbReference>
<dbReference type="GO" id="GO:0043495">
    <property type="term" value="F:protein-membrane adaptor activity"/>
    <property type="evidence" value="ECO:0007669"/>
    <property type="project" value="TreeGrafter"/>
</dbReference>
<dbReference type="GO" id="GO:0005789">
    <property type="term" value="C:endoplasmic reticulum membrane"/>
    <property type="evidence" value="ECO:0007669"/>
    <property type="project" value="UniProtKB-SubCell"/>
</dbReference>
<dbReference type="GO" id="GO:0000422">
    <property type="term" value="P:autophagy of mitochondrion"/>
    <property type="evidence" value="ECO:0007669"/>
    <property type="project" value="TreeGrafter"/>
</dbReference>
<protein>
    <recommendedName>
        <fullName evidence="4">Autophagy-related protein 2</fullName>
    </recommendedName>
</protein>
<comment type="caution">
    <text evidence="12">The sequence shown here is derived from an EMBL/GenBank/DDBJ whole genome shotgun (WGS) entry which is preliminary data.</text>
</comment>
<comment type="subcellular location">
    <subcellularLocation>
        <location evidence="1">Endoplasmic reticulum membrane</location>
        <topology evidence="1">Peripheral membrane protein</topology>
    </subcellularLocation>
    <subcellularLocation>
        <location evidence="2">Preautophagosomal structure membrane</location>
        <topology evidence="2">Peripheral membrane protein</topology>
    </subcellularLocation>
</comment>
<dbReference type="STRING" id="56857.A0A200QZ96"/>
<keyword evidence="7" id="KW-0072">Autophagy</keyword>
<dbReference type="GO" id="GO:0000045">
    <property type="term" value="P:autophagosome assembly"/>
    <property type="evidence" value="ECO:0007669"/>
    <property type="project" value="TreeGrafter"/>
</dbReference>
<dbReference type="GO" id="GO:0034727">
    <property type="term" value="P:piecemeal microautophagy of the nucleus"/>
    <property type="evidence" value="ECO:0007669"/>
    <property type="project" value="TreeGrafter"/>
</dbReference>
<keyword evidence="8" id="KW-0445">Lipid transport</keyword>
<dbReference type="PANTHER" id="PTHR13190">
    <property type="entry name" value="AUTOPHAGY-RELATED 2, ISOFORM A"/>
    <property type="match status" value="1"/>
</dbReference>
<keyword evidence="6" id="KW-0256">Endoplasmic reticulum</keyword>
<dbReference type="InterPro" id="IPR026849">
    <property type="entry name" value="ATG2"/>
</dbReference>
<dbReference type="PANTHER" id="PTHR13190:SF1">
    <property type="entry name" value="AUTOPHAGY-RELATED 2, ISOFORM A"/>
    <property type="match status" value="1"/>
</dbReference>
<evidence type="ECO:0000256" key="2">
    <source>
        <dbReference type="ARBA" id="ARBA00004623"/>
    </source>
</evidence>
<comment type="catalytic activity">
    <reaction evidence="10">
        <text>a 1,2-diacyl-sn-glycero-3-phospho-L-serine(in) = a 1,2-diacyl-sn-glycero-3-phospho-L-serine(out)</text>
        <dbReference type="Rhea" id="RHEA:38663"/>
        <dbReference type="ChEBI" id="CHEBI:57262"/>
    </reaction>
</comment>
<keyword evidence="5" id="KW-0813">Transport</keyword>
<evidence type="ECO:0000313" key="12">
    <source>
        <dbReference type="EMBL" id="OVA15794.1"/>
    </source>
</evidence>
<gene>
    <name evidence="12" type="ORF">BVC80_1825g30</name>
</gene>
<accession>A0A200QZ96</accession>
<sequence>MFPWYIAKSAEAMFPRWAIKHVCKFLFKKKLGKFIIGDLDLDQLDVQFGAGTIQLSDLALNVDYINQKLGATPFIVKEGSIGSLLVKFPWKFRSCQIEVEELELILAPRVGVGVQAAAETCNSTPDCKQSVRNSSEKLEHEMRNNVAESISLDVHEGVKTIAKMVKWLLTSFHVKVKKLIVAYDPCSENDKRRSGSHRALVLRITETEYGTCVSEDANANSDAGVDSILGISRLTNFVKFEGAVVELLHMDDIDNQTHLPCASGTTFSEWYMGRSPSDASTPILTGEGGGFSGNMKLSIPWKNGTLDIQKLDADISIDPMKLRLQPSTIMWIICLWQSLNNLDKDDVVLTNYKGTDSVYHNSASQFHPSTLSSTVTATDQVMPRSESFPTDFFSLTSHETAIDALLQGSHVIQDWVPLSTNKNQNDRAEAGPDFGASIDQFFECFDGLRTSQSALGSSGMWNWTCSVFSAITAASSLASGSLNVPSEQQSVKTNLKATVAGVSVVLSLYDEDQRYSGDKVGNLDSVGRNVHYLSAKCRDLLLNLQICSREMKFEATVKHIELDDHFCYGNDAGDFDLSCENSMQSQGLSIQHLQAEIEGALPPFTLSQDPDSEKTTNVRGVSHGTIPKDDLVKMKLLRTSSVSHCQFTMTSTYVDGSLVSSTSFSLKLPPFIFWVNFNLINMLLDLLKQVGNSFETKNNKDSGLEVLNEMLDSSCHGEGERSPHPGIKTLSTKGSLQGNIILPNARFILCFPLHKGDVSRYSSWDQFIGLDISQPLSKEKVPDAYRIDANVQRGYTCKSSSSIHLNIGNLNIYLISTSHKDAIRCNSSVPFDRTYSAQEILTVASRRNCLSGISMIWQDGPVTGPWIANRARCLATSQDFRRSGNKERGKGSEFASVTTVGDLDDINSRIRQEIIFSSSVFLHIHLSTVLVKLGSLQYQLLNQLLNQVVDGLSCVASSNTTPSDSIKKEVASVSQLSVLVESDSLEILVNLDQVEDIKLSIQKELSGSWKNAKLQIQKFELLSVSNIGGISGSGFTWLGHGEGELWGSIDGVPGQELLLISCSNSTMRRGDGEGANALSIGSAGTAIFHLQEPHIFHSFTSVTVRCSTIVAPGGRVDWLNAICNFFSLPSCENELGKANSSQEGYSEGSAAYGASFVLNLVDVGLVYEPHINNLVVSGRVSESKSNTSTSFSEEPGEQYVGCLLAAASLNLSNQALASSLENDYKIRVQDLGLLLCAVSAPRNSTRMYDVEYLRKAGYVKVAGEALVEAVLRTDCKNGLLWELECSDSHINLDTCHDTTSGLIRLAAQLQQLFAPDMEESVVHLQTRWNTVQQALNRHVITSETKDFTGGSASSSYTHPLSQDAVCSERYGVVGLMDEICEDAFHLHGNGTSPSDPCDLEYQNLLDGGLPGEMCEFFSQNVSVNGSMPATGLESAQTSSLQKDCFPELIEGYYIAGLCPLPELSARNHSLNIDLNHLSRNEGHGKVGPGNSGWYQDTSLRIVEDHIPKVSDNRGREPFLGVDELSSISCGSPDEFCNARGRLVLKKIDVRWRMYAGSDWHGSKKEVQLTAKTGGRDTTVCLELTLSGLDLQYDMFPDGDICVSKLSLSVQDFNLYDRSRDAPWKLVLGYYHSKDHPRESSAKAFKLDLEAVRPDPLTPLEEYRLRLAFLPMLLHLDQDQLDFLISFFGNKGSSVDQLQSLPHDLHGSRTLPMDNNDFEGNMVAEEALLPYFQKFDIWPVVFRVDYNPRRVDLAALRGGNYVHLVNLVPWKGIELQLKHVHAVGVYGWSSVCETIVGEWLEDISHNQVHKFLKGLPPIRSLFTVGSGAAKLVSLPVKNYKKDHRLLTGIQRGAIAFLRSISLEAVGLGVHLAAGAHDILLQTEYILTSIPPSVPSSVRNKTKTNVRSNQPKDAQQGIQQAYESLSDGLGKTASALVGTPLKTYQRGGGAGSALASAVCAAPAAAIAPASAAMRAVHCALLGFRNSLDPEHKKESLEKYLGPNQPKGNS</sequence>
<dbReference type="GO" id="GO:0061709">
    <property type="term" value="P:reticulophagy"/>
    <property type="evidence" value="ECO:0007669"/>
    <property type="project" value="TreeGrafter"/>
</dbReference>
<organism evidence="12 13">
    <name type="scientific">Macleaya cordata</name>
    <name type="common">Five-seeded plume-poppy</name>
    <name type="synonym">Bocconia cordata</name>
    <dbReference type="NCBI Taxonomy" id="56857"/>
    <lineage>
        <taxon>Eukaryota</taxon>
        <taxon>Viridiplantae</taxon>
        <taxon>Streptophyta</taxon>
        <taxon>Embryophyta</taxon>
        <taxon>Tracheophyta</taxon>
        <taxon>Spermatophyta</taxon>
        <taxon>Magnoliopsida</taxon>
        <taxon>Ranunculales</taxon>
        <taxon>Papaveraceae</taxon>
        <taxon>Papaveroideae</taxon>
        <taxon>Macleaya</taxon>
    </lineage>
</organism>
<dbReference type="OMA" id="SEECKSD"/>
<evidence type="ECO:0000256" key="6">
    <source>
        <dbReference type="ARBA" id="ARBA00022824"/>
    </source>
</evidence>
<dbReference type="OrthoDB" id="18982at2759"/>
<comment type="similarity">
    <text evidence="3">Belongs to the ATG2 family.</text>
</comment>
<evidence type="ECO:0000256" key="9">
    <source>
        <dbReference type="ARBA" id="ARBA00023136"/>
    </source>
</evidence>
<dbReference type="EMBL" id="MVGT01000732">
    <property type="protein sequence ID" value="OVA15794.1"/>
    <property type="molecule type" value="Genomic_DNA"/>
</dbReference>
<keyword evidence="9" id="KW-0472">Membrane</keyword>
<evidence type="ECO:0000256" key="10">
    <source>
        <dbReference type="ARBA" id="ARBA00024479"/>
    </source>
</evidence>
<evidence type="ECO:0000256" key="11">
    <source>
        <dbReference type="ARBA" id="ARBA00024615"/>
    </source>
</evidence>
<proteinExistence type="inferred from homology"/>
<dbReference type="GO" id="GO:0061908">
    <property type="term" value="C:phagophore"/>
    <property type="evidence" value="ECO:0007669"/>
    <property type="project" value="TreeGrafter"/>
</dbReference>
<evidence type="ECO:0000313" key="13">
    <source>
        <dbReference type="Proteomes" id="UP000195402"/>
    </source>
</evidence>
<dbReference type="GO" id="GO:0034045">
    <property type="term" value="C:phagophore assembly site membrane"/>
    <property type="evidence" value="ECO:0007669"/>
    <property type="project" value="UniProtKB-SubCell"/>
</dbReference>
<dbReference type="GO" id="GO:0061723">
    <property type="term" value="P:glycophagy"/>
    <property type="evidence" value="ECO:0007669"/>
    <property type="project" value="TreeGrafter"/>
</dbReference>
<keyword evidence="13" id="KW-1185">Reference proteome</keyword>
<dbReference type="GO" id="GO:0006869">
    <property type="term" value="P:lipid transport"/>
    <property type="evidence" value="ECO:0007669"/>
    <property type="project" value="UniProtKB-KW"/>
</dbReference>
<dbReference type="Proteomes" id="UP000195402">
    <property type="component" value="Unassembled WGS sequence"/>
</dbReference>
<dbReference type="FunCoup" id="A0A200QZ96">
    <property type="interactions" value="1920"/>
</dbReference>
<name>A0A200QZ96_MACCD</name>
<dbReference type="GO" id="GO:0032266">
    <property type="term" value="F:phosphatidylinositol-3-phosphate binding"/>
    <property type="evidence" value="ECO:0007669"/>
    <property type="project" value="TreeGrafter"/>
</dbReference>
<evidence type="ECO:0000256" key="7">
    <source>
        <dbReference type="ARBA" id="ARBA00023006"/>
    </source>
</evidence>
<reference evidence="12 13" key="1">
    <citation type="journal article" date="2017" name="Mol. Plant">
        <title>The Genome of Medicinal Plant Macleaya cordata Provides New Insights into Benzylisoquinoline Alkaloids Metabolism.</title>
        <authorList>
            <person name="Liu X."/>
            <person name="Liu Y."/>
            <person name="Huang P."/>
            <person name="Ma Y."/>
            <person name="Qing Z."/>
            <person name="Tang Q."/>
            <person name="Cao H."/>
            <person name="Cheng P."/>
            <person name="Zheng Y."/>
            <person name="Yuan Z."/>
            <person name="Zhou Y."/>
            <person name="Liu J."/>
            <person name="Tang Z."/>
            <person name="Zhuo Y."/>
            <person name="Zhang Y."/>
            <person name="Yu L."/>
            <person name="Huang J."/>
            <person name="Yang P."/>
            <person name="Peng Q."/>
            <person name="Zhang J."/>
            <person name="Jiang W."/>
            <person name="Zhang Z."/>
            <person name="Lin K."/>
            <person name="Ro D.K."/>
            <person name="Chen X."/>
            <person name="Xiong X."/>
            <person name="Shang Y."/>
            <person name="Huang S."/>
            <person name="Zeng J."/>
        </authorList>
    </citation>
    <scope>NUCLEOTIDE SEQUENCE [LARGE SCALE GENOMIC DNA]</scope>
    <source>
        <strain evidence="13">cv. BLH2017</strain>
        <tissue evidence="12">Root</tissue>
    </source>
</reference>
<evidence type="ECO:0000256" key="8">
    <source>
        <dbReference type="ARBA" id="ARBA00023055"/>
    </source>
</evidence>
<evidence type="ECO:0000256" key="1">
    <source>
        <dbReference type="ARBA" id="ARBA00004406"/>
    </source>
</evidence>
<evidence type="ECO:0000256" key="4">
    <source>
        <dbReference type="ARBA" id="ARBA00018070"/>
    </source>
</evidence>